<gene>
    <name evidence="4" type="ORF">GJV26_18040</name>
</gene>
<feature type="DNA-binding region" description="OmpR/PhoB-type" evidence="2">
    <location>
        <begin position="22"/>
        <end position="115"/>
    </location>
</feature>
<dbReference type="Pfam" id="PF00486">
    <property type="entry name" value="Trans_reg_C"/>
    <property type="match status" value="1"/>
</dbReference>
<dbReference type="PANTHER" id="PTHR47691:SF3">
    <property type="entry name" value="HTH-TYPE TRANSCRIPTIONAL REGULATOR RV0890C-RELATED"/>
    <property type="match status" value="1"/>
</dbReference>
<dbReference type="GO" id="GO:0006355">
    <property type="term" value="P:regulation of DNA-templated transcription"/>
    <property type="evidence" value="ECO:0007669"/>
    <property type="project" value="InterPro"/>
</dbReference>
<dbReference type="Gene3D" id="3.40.50.300">
    <property type="entry name" value="P-loop containing nucleotide triphosphate hydrolases"/>
    <property type="match status" value="1"/>
</dbReference>
<dbReference type="SUPFAM" id="SSF52540">
    <property type="entry name" value="P-loop containing nucleoside triphosphate hydrolases"/>
    <property type="match status" value="1"/>
</dbReference>
<sequence length="473" mass="50178">MPENPLAGLNPALMKAEKPVGNVLLQVGAFELWPAARRLRRQGKPVEITPRAFDVLSTLALHHPGMVSKGALFAAVWPGLVVEENNLQVQISLLRKLLGREAITTVAGHGYRLNLPVSSGHGAAVEEMPAPVAGPLLGRAGDLAELGDLLRHHRLTSLLGAGGVGKSTLARHAAPHAAATAGLPMAWADLADCANASELLETVARSVGFDGAAVAALARHLGQYPCMLVLDNADRVDRETAALAEELLARVPLLRLLVTTQVRLHLPEEQVYRLMPLAVPPAGCALPEALEYGALALLQARAHGHDHRFALTEAMLPDAVALCRELDGLPLALELAAARIPALGVAGLVRRLGDRLPLLVRVNGGGPARQRSLQATLEWSYRLLEPAAQQLWCDTAAMPRWFSLDELMACRGSRDAAATLDLLGTLVDRALLVFDTSHAHGYTLPPAHRAFALLKSVNACPGAATAQTNPPTT</sequence>
<dbReference type="SUPFAM" id="SSF46894">
    <property type="entry name" value="C-terminal effector domain of the bipartite response regulators"/>
    <property type="match status" value="1"/>
</dbReference>
<dbReference type="InterPro" id="IPR036388">
    <property type="entry name" value="WH-like_DNA-bd_sf"/>
</dbReference>
<dbReference type="GO" id="GO:0000160">
    <property type="term" value="P:phosphorelay signal transduction system"/>
    <property type="evidence" value="ECO:0007669"/>
    <property type="project" value="InterPro"/>
</dbReference>
<organism evidence="4 5">
    <name type="scientific">Pseudoduganella dura</name>
    <dbReference type="NCBI Taxonomy" id="321982"/>
    <lineage>
        <taxon>Bacteria</taxon>
        <taxon>Pseudomonadati</taxon>
        <taxon>Pseudomonadota</taxon>
        <taxon>Betaproteobacteria</taxon>
        <taxon>Burkholderiales</taxon>
        <taxon>Oxalobacteraceae</taxon>
        <taxon>Telluria group</taxon>
        <taxon>Pseudoduganella</taxon>
    </lineage>
</organism>
<evidence type="ECO:0000256" key="1">
    <source>
        <dbReference type="ARBA" id="ARBA00023125"/>
    </source>
</evidence>
<accession>A0A6I3XD75</accession>
<dbReference type="PANTHER" id="PTHR47691">
    <property type="entry name" value="REGULATOR-RELATED"/>
    <property type="match status" value="1"/>
</dbReference>
<evidence type="ECO:0000259" key="3">
    <source>
        <dbReference type="PROSITE" id="PS51755"/>
    </source>
</evidence>
<comment type="caution">
    <text evidence="4">The sequence shown here is derived from an EMBL/GenBank/DDBJ whole genome shotgun (WGS) entry which is preliminary data.</text>
</comment>
<evidence type="ECO:0000313" key="4">
    <source>
        <dbReference type="EMBL" id="MUI14347.1"/>
    </source>
</evidence>
<dbReference type="GO" id="GO:0003677">
    <property type="term" value="F:DNA binding"/>
    <property type="evidence" value="ECO:0007669"/>
    <property type="project" value="UniProtKB-UniRule"/>
</dbReference>
<dbReference type="AlphaFoldDB" id="A0A6I3XD75"/>
<dbReference type="Proteomes" id="UP000431684">
    <property type="component" value="Unassembled WGS sequence"/>
</dbReference>
<keyword evidence="5" id="KW-1185">Reference proteome</keyword>
<protein>
    <recommendedName>
        <fullName evidence="3">OmpR/PhoB-type domain-containing protein</fullName>
    </recommendedName>
</protein>
<dbReference type="InterPro" id="IPR027417">
    <property type="entry name" value="P-loop_NTPase"/>
</dbReference>
<name>A0A6I3XD75_9BURK</name>
<dbReference type="SMART" id="SM00862">
    <property type="entry name" value="Trans_reg_C"/>
    <property type="match status" value="1"/>
</dbReference>
<feature type="domain" description="OmpR/PhoB-type" evidence="3">
    <location>
        <begin position="22"/>
        <end position="115"/>
    </location>
</feature>
<reference evidence="4 5" key="1">
    <citation type="submission" date="2019-11" db="EMBL/GenBank/DDBJ databases">
        <title>Draft Genome Sequences of Six Type Strains of the Genus Massilia.</title>
        <authorList>
            <person name="Miess H."/>
            <person name="Frediansyah A."/>
            <person name="Goeker M."/>
            <person name="Gross H."/>
        </authorList>
    </citation>
    <scope>NUCLEOTIDE SEQUENCE [LARGE SCALE GENOMIC DNA]</scope>
    <source>
        <strain evidence="4 5">DSM 17513</strain>
    </source>
</reference>
<keyword evidence="1 2" id="KW-0238">DNA-binding</keyword>
<dbReference type="CDD" id="cd00383">
    <property type="entry name" value="trans_reg_C"/>
    <property type="match status" value="1"/>
</dbReference>
<evidence type="ECO:0000256" key="2">
    <source>
        <dbReference type="PROSITE-ProRule" id="PRU01091"/>
    </source>
</evidence>
<dbReference type="EMBL" id="WNWM01000002">
    <property type="protein sequence ID" value="MUI14347.1"/>
    <property type="molecule type" value="Genomic_DNA"/>
</dbReference>
<evidence type="ECO:0000313" key="5">
    <source>
        <dbReference type="Proteomes" id="UP000431684"/>
    </source>
</evidence>
<dbReference type="PRINTS" id="PR00364">
    <property type="entry name" value="DISEASERSIST"/>
</dbReference>
<dbReference type="Gene3D" id="1.10.10.10">
    <property type="entry name" value="Winged helix-like DNA-binding domain superfamily/Winged helix DNA-binding domain"/>
    <property type="match status" value="1"/>
</dbReference>
<proteinExistence type="predicted"/>
<dbReference type="InterPro" id="IPR001867">
    <property type="entry name" value="OmpR/PhoB-type_DNA-bd"/>
</dbReference>
<dbReference type="PROSITE" id="PS51755">
    <property type="entry name" value="OMPR_PHOB"/>
    <property type="match status" value="1"/>
</dbReference>
<dbReference type="OrthoDB" id="9811542at2"/>
<dbReference type="InterPro" id="IPR016032">
    <property type="entry name" value="Sig_transdc_resp-reg_C-effctor"/>
</dbReference>